<dbReference type="PRINTS" id="PR00455">
    <property type="entry name" value="HTHTETR"/>
</dbReference>
<keyword evidence="1" id="KW-0805">Transcription regulation</keyword>
<evidence type="ECO:0000256" key="3">
    <source>
        <dbReference type="ARBA" id="ARBA00023163"/>
    </source>
</evidence>
<dbReference type="InterPro" id="IPR001647">
    <property type="entry name" value="HTH_TetR"/>
</dbReference>
<proteinExistence type="predicted"/>
<feature type="DNA-binding region" description="H-T-H motif" evidence="4">
    <location>
        <begin position="32"/>
        <end position="51"/>
    </location>
</feature>
<gene>
    <name evidence="6" type="ORF">SAMN04489812_3600</name>
</gene>
<dbReference type="FunFam" id="1.10.10.60:FF:000141">
    <property type="entry name" value="TetR family transcriptional regulator"/>
    <property type="match status" value="1"/>
</dbReference>
<evidence type="ECO:0000256" key="4">
    <source>
        <dbReference type="PROSITE-ProRule" id="PRU00335"/>
    </source>
</evidence>
<dbReference type="GO" id="GO:0000976">
    <property type="term" value="F:transcription cis-regulatory region binding"/>
    <property type="evidence" value="ECO:0007669"/>
    <property type="project" value="TreeGrafter"/>
</dbReference>
<dbReference type="GO" id="GO:0045892">
    <property type="term" value="P:negative regulation of DNA-templated transcription"/>
    <property type="evidence" value="ECO:0007669"/>
    <property type="project" value="UniProtKB-ARBA"/>
</dbReference>
<dbReference type="AlphaFoldDB" id="A0A1H1WEI9"/>
<dbReference type="Pfam" id="PF14246">
    <property type="entry name" value="TetR_C_7"/>
    <property type="match status" value="1"/>
</dbReference>
<dbReference type="Gene3D" id="1.10.357.10">
    <property type="entry name" value="Tetracycline Repressor, domain 2"/>
    <property type="match status" value="1"/>
</dbReference>
<accession>A0A1H1WEI9</accession>
<dbReference type="InterPro" id="IPR009057">
    <property type="entry name" value="Homeodomain-like_sf"/>
</dbReference>
<keyword evidence="7" id="KW-1185">Reference proteome</keyword>
<dbReference type="OrthoDB" id="3729901at2"/>
<reference evidence="6 7" key="1">
    <citation type="submission" date="2016-10" db="EMBL/GenBank/DDBJ databases">
        <authorList>
            <person name="de Groot N.N."/>
        </authorList>
    </citation>
    <scope>NUCLEOTIDE SEQUENCE [LARGE SCALE GENOMIC DNA]</scope>
    <source>
        <strain evidence="6 7">DSM 21800</strain>
    </source>
</reference>
<dbReference type="STRING" id="630515.SAMN04489812_3600"/>
<dbReference type="RefSeq" id="WP_091532696.1">
    <property type="nucleotide sequence ID" value="NZ_LT629772.1"/>
</dbReference>
<dbReference type="Proteomes" id="UP000199103">
    <property type="component" value="Chromosome I"/>
</dbReference>
<evidence type="ECO:0000313" key="6">
    <source>
        <dbReference type="EMBL" id="SDS95051.1"/>
    </source>
</evidence>
<dbReference type="InterPro" id="IPR039536">
    <property type="entry name" value="TetR_C_Proteobacteria"/>
</dbReference>
<name>A0A1H1WEI9_9ACTN</name>
<protein>
    <submittedName>
        <fullName evidence="6">DNA-binding transcriptional regulator, AcrR family</fullName>
    </submittedName>
</protein>
<dbReference type="PANTHER" id="PTHR30055:SF146">
    <property type="entry name" value="HTH-TYPE TRANSCRIPTIONAL DUAL REGULATOR CECR"/>
    <property type="match status" value="1"/>
</dbReference>
<feature type="domain" description="HTH tetR-type" evidence="5">
    <location>
        <begin position="9"/>
        <end position="69"/>
    </location>
</feature>
<sequence>MTAGARARTDKRRAILDAAAPIFGDEGYERARVEVIAAAAGVSKPTVYSYFGDKLNLFRESIVDTVAQQSLLLRQSVSGVDLSEAGWRQDLHRLGRELVACDRSDCNVFLRRMVAAESRRDPEILELIGGRVEDQATEVLAGRLAMLGNAGYLRIVDPMRAARQFYALVTAELETLTDPSGSRLADDRLDRAASAGVDTFLRAYEQPSERPAPTD</sequence>
<dbReference type="InterPro" id="IPR050109">
    <property type="entry name" value="HTH-type_TetR-like_transc_reg"/>
</dbReference>
<evidence type="ECO:0000259" key="5">
    <source>
        <dbReference type="PROSITE" id="PS50977"/>
    </source>
</evidence>
<keyword evidence="3" id="KW-0804">Transcription</keyword>
<organism evidence="6 7">
    <name type="scientific">Microlunatus soli</name>
    <dbReference type="NCBI Taxonomy" id="630515"/>
    <lineage>
        <taxon>Bacteria</taxon>
        <taxon>Bacillati</taxon>
        <taxon>Actinomycetota</taxon>
        <taxon>Actinomycetes</taxon>
        <taxon>Propionibacteriales</taxon>
        <taxon>Propionibacteriaceae</taxon>
        <taxon>Microlunatus</taxon>
    </lineage>
</organism>
<dbReference type="EMBL" id="LT629772">
    <property type="protein sequence ID" value="SDS95051.1"/>
    <property type="molecule type" value="Genomic_DNA"/>
</dbReference>
<dbReference type="GO" id="GO:0003700">
    <property type="term" value="F:DNA-binding transcription factor activity"/>
    <property type="evidence" value="ECO:0007669"/>
    <property type="project" value="TreeGrafter"/>
</dbReference>
<dbReference type="Pfam" id="PF00440">
    <property type="entry name" value="TetR_N"/>
    <property type="match status" value="1"/>
</dbReference>
<dbReference type="SUPFAM" id="SSF46689">
    <property type="entry name" value="Homeodomain-like"/>
    <property type="match status" value="1"/>
</dbReference>
<keyword evidence="2 4" id="KW-0238">DNA-binding</keyword>
<evidence type="ECO:0000256" key="2">
    <source>
        <dbReference type="ARBA" id="ARBA00023125"/>
    </source>
</evidence>
<evidence type="ECO:0000313" key="7">
    <source>
        <dbReference type="Proteomes" id="UP000199103"/>
    </source>
</evidence>
<evidence type="ECO:0000256" key="1">
    <source>
        <dbReference type="ARBA" id="ARBA00023015"/>
    </source>
</evidence>
<dbReference type="PANTHER" id="PTHR30055">
    <property type="entry name" value="HTH-TYPE TRANSCRIPTIONAL REGULATOR RUTR"/>
    <property type="match status" value="1"/>
</dbReference>
<dbReference type="PROSITE" id="PS50977">
    <property type="entry name" value="HTH_TETR_2"/>
    <property type="match status" value="1"/>
</dbReference>